<dbReference type="Pfam" id="PF01095">
    <property type="entry name" value="Pectinesterase"/>
    <property type="match status" value="2"/>
</dbReference>
<proteinExistence type="inferred from homology"/>
<dbReference type="Pfam" id="PF00498">
    <property type="entry name" value="FHA"/>
    <property type="match status" value="1"/>
</dbReference>
<evidence type="ECO:0000256" key="4">
    <source>
        <dbReference type="ARBA" id="ARBA00013229"/>
    </source>
</evidence>
<dbReference type="InterPro" id="IPR014905">
    <property type="entry name" value="HIRAN"/>
</dbReference>
<dbReference type="PANTHER" id="PTHR31321:SF78">
    <property type="entry name" value="PECTINESTERASE 49-RELATED"/>
    <property type="match status" value="1"/>
</dbReference>
<accession>A0A8S2AFM7</accession>
<organism evidence="17 18">
    <name type="scientific">Arabidopsis arenosa</name>
    <name type="common">Sand rock-cress</name>
    <name type="synonym">Cardaminopsis arenosa</name>
    <dbReference type="NCBI Taxonomy" id="38785"/>
    <lineage>
        <taxon>Eukaryota</taxon>
        <taxon>Viridiplantae</taxon>
        <taxon>Streptophyta</taxon>
        <taxon>Embryophyta</taxon>
        <taxon>Tracheophyta</taxon>
        <taxon>Spermatophyta</taxon>
        <taxon>Magnoliopsida</taxon>
        <taxon>eudicotyledons</taxon>
        <taxon>Gunneridae</taxon>
        <taxon>Pentapetalae</taxon>
        <taxon>rosids</taxon>
        <taxon>malvids</taxon>
        <taxon>Brassicales</taxon>
        <taxon>Brassicaceae</taxon>
        <taxon>Camelineae</taxon>
        <taxon>Arabidopsis</taxon>
    </lineage>
</organism>
<comment type="subcellular location">
    <subcellularLocation>
        <location evidence="1">Secreted</location>
        <location evidence="1">Cell wall</location>
    </subcellularLocation>
</comment>
<dbReference type="Gene3D" id="3.30.870.10">
    <property type="entry name" value="Endonuclease Chain A"/>
    <property type="match status" value="2"/>
</dbReference>
<feature type="active site" description="Nucleophile" evidence="12">
    <location>
        <position position="479"/>
    </location>
</feature>
<reference evidence="17" key="1">
    <citation type="submission" date="2021-01" db="EMBL/GenBank/DDBJ databases">
        <authorList>
            <person name="Bezrukov I."/>
        </authorList>
    </citation>
    <scope>NUCLEOTIDE SEQUENCE</scope>
</reference>
<evidence type="ECO:0000313" key="18">
    <source>
        <dbReference type="Proteomes" id="UP000682877"/>
    </source>
</evidence>
<dbReference type="GO" id="GO:0006281">
    <property type="term" value="P:DNA repair"/>
    <property type="evidence" value="ECO:0007669"/>
    <property type="project" value="InterPro"/>
</dbReference>
<dbReference type="InterPro" id="IPR008984">
    <property type="entry name" value="SMAD_FHA_dom_sf"/>
</dbReference>
<evidence type="ECO:0000256" key="11">
    <source>
        <dbReference type="ARBA" id="ARBA00023316"/>
    </source>
</evidence>
<dbReference type="GO" id="GO:0008270">
    <property type="term" value="F:zinc ion binding"/>
    <property type="evidence" value="ECO:0007669"/>
    <property type="project" value="InterPro"/>
</dbReference>
<protein>
    <recommendedName>
        <fullName evidence="4">pectinesterase</fullName>
        <ecNumber evidence="4">3.1.1.11</ecNumber>
    </recommendedName>
</protein>
<feature type="site" description="Interaction with DNA" evidence="14">
    <location>
        <position position="923"/>
    </location>
</feature>
<dbReference type="InterPro" id="IPR000070">
    <property type="entry name" value="Pectinesterase_cat"/>
</dbReference>
<keyword evidence="6" id="KW-0964">Secreted</keyword>
<feature type="region of interest" description="Disordered" evidence="15">
    <location>
        <begin position="1020"/>
        <end position="1041"/>
    </location>
</feature>
<keyword evidence="7" id="KW-0479">Metal-binding</keyword>
<dbReference type="SUPFAM" id="SSF51126">
    <property type="entry name" value="Pectin lyase-like"/>
    <property type="match status" value="2"/>
</dbReference>
<dbReference type="EC" id="3.1.1.11" evidence="4"/>
<evidence type="ECO:0000259" key="16">
    <source>
        <dbReference type="PROSITE" id="PS50006"/>
    </source>
</evidence>
<evidence type="ECO:0000256" key="10">
    <source>
        <dbReference type="ARBA" id="ARBA00023085"/>
    </source>
</evidence>
<dbReference type="GO" id="GO:0045490">
    <property type="term" value="P:pectin catabolic process"/>
    <property type="evidence" value="ECO:0007669"/>
    <property type="project" value="TreeGrafter"/>
</dbReference>
<comment type="pathway">
    <text evidence="2">Glycan metabolism; pectin degradation; 2-dehydro-3-deoxy-D-gluconate from pectin: step 1/5.</text>
</comment>
<dbReference type="Gene3D" id="3.30.70.2330">
    <property type="match status" value="1"/>
</dbReference>
<dbReference type="SMART" id="SM00910">
    <property type="entry name" value="HIRAN"/>
    <property type="match status" value="1"/>
</dbReference>
<dbReference type="GO" id="GO:0042545">
    <property type="term" value="P:cell wall modification"/>
    <property type="evidence" value="ECO:0007669"/>
    <property type="project" value="InterPro"/>
</dbReference>
<feature type="domain" description="FHA" evidence="16">
    <location>
        <begin position="40"/>
        <end position="126"/>
    </location>
</feature>
<feature type="binding site" evidence="13">
    <location>
        <position position="481"/>
    </location>
    <ligand>
        <name>substrate</name>
    </ligand>
</feature>
<dbReference type="CDD" id="cd00060">
    <property type="entry name" value="FHA"/>
    <property type="match status" value="1"/>
</dbReference>
<dbReference type="GO" id="GO:0005634">
    <property type="term" value="C:nucleus"/>
    <property type="evidence" value="ECO:0007669"/>
    <property type="project" value="InterPro"/>
</dbReference>
<evidence type="ECO:0000256" key="7">
    <source>
        <dbReference type="ARBA" id="ARBA00022723"/>
    </source>
</evidence>
<dbReference type="Gene3D" id="2.60.200.20">
    <property type="match status" value="1"/>
</dbReference>
<evidence type="ECO:0000256" key="2">
    <source>
        <dbReference type="ARBA" id="ARBA00005184"/>
    </source>
</evidence>
<dbReference type="CDD" id="cd09122">
    <property type="entry name" value="PLDc_Tdp1_1"/>
    <property type="match status" value="1"/>
</dbReference>
<dbReference type="InterPro" id="IPR011050">
    <property type="entry name" value="Pectin_lyase_fold/virulence"/>
</dbReference>
<feature type="binding site" evidence="13">
    <location>
        <position position="895"/>
    </location>
    <ligand>
        <name>substrate</name>
    </ligand>
</feature>
<dbReference type="GO" id="GO:0003676">
    <property type="term" value="F:nucleic acid binding"/>
    <property type="evidence" value="ECO:0007669"/>
    <property type="project" value="InterPro"/>
</dbReference>
<evidence type="ECO:0000256" key="9">
    <source>
        <dbReference type="ARBA" id="ARBA00022801"/>
    </source>
</evidence>
<keyword evidence="8" id="KW-0732">Signal</keyword>
<dbReference type="Pfam" id="PF08797">
    <property type="entry name" value="HIRAN"/>
    <property type="match status" value="1"/>
</dbReference>
<dbReference type="GO" id="GO:0008081">
    <property type="term" value="F:phosphoric diester hydrolase activity"/>
    <property type="evidence" value="ECO:0007669"/>
    <property type="project" value="InterPro"/>
</dbReference>
<dbReference type="PROSITE" id="PS50006">
    <property type="entry name" value="FHA_DOMAIN"/>
    <property type="match status" value="1"/>
</dbReference>
<keyword evidence="18" id="KW-1185">Reference proteome</keyword>
<dbReference type="Gene3D" id="2.160.20.10">
    <property type="entry name" value="Single-stranded right-handed beta-helix, Pectin lyase-like"/>
    <property type="match status" value="2"/>
</dbReference>
<dbReference type="SMART" id="SM00240">
    <property type="entry name" value="FHA"/>
    <property type="match status" value="1"/>
</dbReference>
<keyword evidence="11" id="KW-0961">Cell wall biogenesis/degradation</keyword>
<keyword evidence="9" id="KW-0378">Hydrolase</keyword>
<dbReference type="FunFam" id="2.160.20.10:FF:000008">
    <property type="entry name" value="Pectinesterase"/>
    <property type="match status" value="2"/>
</dbReference>
<feature type="compositionally biased region" description="Acidic residues" evidence="15">
    <location>
        <begin position="1024"/>
        <end position="1040"/>
    </location>
</feature>
<evidence type="ECO:0000256" key="15">
    <source>
        <dbReference type="SAM" id="MobiDB-lite"/>
    </source>
</evidence>
<feature type="active site" description="Proton donor/acceptor" evidence="12">
    <location>
        <position position="893"/>
    </location>
</feature>
<evidence type="ECO:0000256" key="6">
    <source>
        <dbReference type="ARBA" id="ARBA00022525"/>
    </source>
</evidence>
<keyword evidence="10" id="KW-0063">Aspartyl esterase</keyword>
<evidence type="ECO:0000313" key="17">
    <source>
        <dbReference type="EMBL" id="CAE6089854.1"/>
    </source>
</evidence>
<evidence type="ECO:0000256" key="12">
    <source>
        <dbReference type="PIRSR" id="PIRSR610347-1"/>
    </source>
</evidence>
<evidence type="ECO:0000256" key="1">
    <source>
        <dbReference type="ARBA" id="ARBA00004191"/>
    </source>
</evidence>
<evidence type="ECO:0000256" key="8">
    <source>
        <dbReference type="ARBA" id="ARBA00022729"/>
    </source>
</evidence>
<dbReference type="GO" id="GO:0016818">
    <property type="term" value="F:hydrolase activity, acting on acid anhydrides, in phosphorus-containing anhydrides"/>
    <property type="evidence" value="ECO:0007669"/>
    <property type="project" value="InterPro"/>
</dbReference>
<dbReference type="Pfam" id="PF06087">
    <property type="entry name" value="Tyr-DNA_phospho"/>
    <property type="match status" value="2"/>
</dbReference>
<dbReference type="SUPFAM" id="SSF49879">
    <property type="entry name" value="SMAD/FHA domain"/>
    <property type="match status" value="1"/>
</dbReference>
<comment type="similarity">
    <text evidence="3">Belongs to the pectinesterase family.</text>
</comment>
<evidence type="ECO:0000256" key="3">
    <source>
        <dbReference type="ARBA" id="ARBA00008891"/>
    </source>
</evidence>
<dbReference type="PANTHER" id="PTHR31321">
    <property type="entry name" value="ACYL-COA THIOESTER HYDROLASE YBHC-RELATED"/>
    <property type="match status" value="1"/>
</dbReference>
<evidence type="ECO:0000256" key="5">
    <source>
        <dbReference type="ARBA" id="ARBA00022512"/>
    </source>
</evidence>
<keyword evidence="5" id="KW-0134">Cell wall</keyword>
<name>A0A8S2AFM7_ARAAE</name>
<dbReference type="SUPFAM" id="SSF56024">
    <property type="entry name" value="Phospholipase D/nuclease"/>
    <property type="match status" value="2"/>
</dbReference>
<dbReference type="InterPro" id="IPR010347">
    <property type="entry name" value="Tdp1"/>
</dbReference>
<gene>
    <name evidence="17" type="ORF">AARE701A_LOCUS14708</name>
</gene>
<dbReference type="EMBL" id="LR999456">
    <property type="protein sequence ID" value="CAE6089854.1"/>
    <property type="molecule type" value="Genomic_DNA"/>
</dbReference>
<evidence type="ECO:0000256" key="13">
    <source>
        <dbReference type="PIRSR" id="PIRSR610347-2"/>
    </source>
</evidence>
<sequence length="1697" mass="187991">MKRRHCEKVLIRIHNFGTPLISGSSGLPVESLHIESDRPYTFGRSSSDGFCDFVFDHSSISRKHCQILFDSQSHKLYIFDGVIVLPSGSFSQVYDEFRRRLVGVEDLGNLKFKVSLNGVFVNRVRVRKAKIQEVTIGDEVLFVCGKEGLCYNHGRVGFVVQEIGFEGRDTSIVSVSSGHSRGTFSSGKRSKRVFAPMENEIDSPVSGFCPPKAVGVVERVNSLVSYCRHILSSDDPMSCLRVSIISDSGKECLSCCTSKMLRSKVSIVADNRGVKSAETNHEMGYGLSGLRLRVERPSPSLHLDRRLGVSDLISEIENDGAACISVSDKTRTMLPFDGEKENTPDISCINKEKSHLCSLPAPGKNFYLNRLQYIEQNSTGSQRVVSLPELLHPVESIQQIFIATFTSDILWFLTCCEIPSHLPVTIACHHAERCWSSSPDARSAAPLPNYPNVTMVFPPFPEEIAFGKDCKNRGIACHHPKLFILQREDSIRVIITSANLVARQWNDVTNTVWWQDFPRRADPDVLSLFGHCRRETNHGLKPDFCAQLAGFAASLLTDVPSQAHWIIEFTKYNFEHSACHLVASVPGIHSYKPSYLTESVCSNTIFNEEFLGSVEASVVGLSYLFRSANDSTGAQLKRLASYIRRARENSLGMLELVLRRNTNVPADANAVSVLVPNPDDDSRDDFVQLGFLPRNIAKWVSPLWDIGFFKFVGYVYRDEVLGAASCRSNEKGVSISDVSKLIQPNHVVALCSLIASVQRCSGIWRLQEVLGRYKWPESLESDFVYSASSIGGSATSGFQADFSSAAGKKALQHFDSQESDPEWGCWSNREEREAPSIKIIFPTIERVKNGHHGVLSSRRLLCFSEKTWQKLRHNNVLHDAVPNPQDRVGHPMHIKVARRLFTSTRGSRPSSFGWVYCGSHNFSAAAWGQIISRSSRNNQDQSHNAIRSVKKLRICNYELGIVFVFPPPHEEMDSCDRSKINDIVLPFIVPAPKYGWSDRPATGLAMREALAEFREGPRSFCGESEAEEEVEEEDEDEDEAEGRVEFVVEEEKQEEKAYAEALWSQYIEGDDVTPIPEAKPQVAQWFKANVAPLAQRKGLDPALVAAEAAPRIINVNPKGGEFKTLTDAIKSVPAGNTKRVIIKMAPGAMPVITYDGTAAKYGTVDSASLIILSDYFMAVNIVVKNTAPAPDGKTKGAQALSMRISGNFAAFYNCKFYGFQDTICDDTGNHFFKDCYVEGTFDFIFGSGTSMYLGTQLHVVGDGIRVIAAHAGKSAEEKSGYSFVHCKVTGTGGGIYLGRAWMSHPKVVYAYTEMTSVVNPTGWQENKTPAHDKTVFYGEYKCSGPGSHKAKRVPFTQDIDDKEANRFLSLGYIQGSKWLLPPPALRGTLDPDLEAAEASRRVITVNQNGGGDFKTINAAIKSIPLANKNRVIIKLAPGIYHEKVTIDIGRPFVTLLGKPGAETNLTYDGTAAKYGTVESATLIVWATNFLAANLNIINTSPMPKPGTQGQALAMRINGDKAAFYNCRFYGFQDTLCDDRGNHFFKNCYIEGTYDFIFGRGASLYLTTQLHAVGDGLRVIAAHNRQSTNEQNGYSFVHCKVTGVGTGIYLGRAWMSHPKVVYSYTEMSSVVNPSGWQENRVRAHDKTVFYGEYMCTGPGSHKAKRVAHTQDIDNKEANQFLTLGYIKGSKWLLPPPAY</sequence>
<dbReference type="InterPro" id="IPR012334">
    <property type="entry name" value="Pectin_lyas_fold"/>
</dbReference>
<evidence type="ECO:0000256" key="14">
    <source>
        <dbReference type="PIRSR" id="PIRSR610347-3"/>
    </source>
</evidence>
<dbReference type="CDD" id="cd09123">
    <property type="entry name" value="PLDc_Tdp1_2"/>
    <property type="match status" value="1"/>
</dbReference>
<dbReference type="GO" id="GO:0030599">
    <property type="term" value="F:pectinesterase activity"/>
    <property type="evidence" value="ECO:0007669"/>
    <property type="project" value="UniProtKB-EC"/>
</dbReference>
<dbReference type="Proteomes" id="UP000682877">
    <property type="component" value="Chromosome 6"/>
</dbReference>
<dbReference type="InterPro" id="IPR000253">
    <property type="entry name" value="FHA_dom"/>
</dbReference>